<sequence length="337" mass="37242">MENGGGAVAFKVRQRNTPAFPGVTANAQAMTHSFSIDPLDPYLVPPGDPRHRLFHGRGKTLPGWEGLTVDRFPPVLMATLFDDYDAATLEALEQRLRAALPALGCDTLVFQHRHRRPALTRVIVGTVPEPHWAHEQGLRYRLDFERGQNLGFFADMAPGRSWLRERAAGKKVLNLFSFTCAFSVAALAGGAESVVNIDLSAPALALGRENQVANGLADARAHYLPHNIFRSWKKLHSLGRYDLIVVDPPSAQRGSFMVEKDYPKVLERLSKLLAPEAELLVCLNAPWLGRDWIEARVAERLPGAVLEAVLPGAPGFDEVAEPALKALHYRYRRPAVE</sequence>
<dbReference type="EMBL" id="AQPF01000044">
    <property type="protein sequence ID" value="KAF0803934.1"/>
    <property type="molecule type" value="Genomic_DNA"/>
</dbReference>
<keyword evidence="2" id="KW-0489">Methyltransferase</keyword>
<dbReference type="PANTHER" id="PTHR43042">
    <property type="entry name" value="SAM-DEPENDENT METHYLTRANSFERASE"/>
    <property type="match status" value="1"/>
</dbReference>
<protein>
    <recommendedName>
        <fullName evidence="5">S-adenosylmethionine-dependent methyltransferase domain-containing protein</fullName>
    </recommendedName>
</protein>
<dbReference type="InterPro" id="IPR029063">
    <property type="entry name" value="SAM-dependent_MTases_sf"/>
</dbReference>
<keyword evidence="4" id="KW-0949">S-adenosyl-L-methionine</keyword>
<evidence type="ECO:0000259" key="5">
    <source>
        <dbReference type="Pfam" id="PF10672"/>
    </source>
</evidence>
<gene>
    <name evidence="6" type="ORF">A6D6_03573</name>
</gene>
<evidence type="ECO:0000256" key="3">
    <source>
        <dbReference type="ARBA" id="ARBA00022679"/>
    </source>
</evidence>
<name>A0ABQ6Y3Z0_9GAMM</name>
<keyword evidence="3" id="KW-0808">Transferase</keyword>
<keyword evidence="1" id="KW-0698">rRNA processing</keyword>
<dbReference type="InterPro" id="IPR019614">
    <property type="entry name" value="SAM-dep_methyl-trfase"/>
</dbReference>
<evidence type="ECO:0000256" key="4">
    <source>
        <dbReference type="ARBA" id="ARBA00022691"/>
    </source>
</evidence>
<dbReference type="Pfam" id="PF10672">
    <property type="entry name" value="Methyltrans_SAM"/>
    <property type="match status" value="1"/>
</dbReference>
<dbReference type="CDD" id="cd02440">
    <property type="entry name" value="AdoMet_MTases"/>
    <property type="match status" value="1"/>
</dbReference>
<proteinExistence type="predicted"/>
<dbReference type="Gene3D" id="3.40.50.150">
    <property type="entry name" value="Vaccinia Virus protein VP39"/>
    <property type="match status" value="1"/>
</dbReference>
<dbReference type="PANTHER" id="PTHR43042:SF3">
    <property type="entry name" value="RIBOSOMAL RNA LARGE SUBUNIT METHYLTRANSFERASE YWBD-RELATED"/>
    <property type="match status" value="1"/>
</dbReference>
<dbReference type="Proteomes" id="UP000771797">
    <property type="component" value="Unassembled WGS sequence"/>
</dbReference>
<keyword evidence="7" id="KW-1185">Reference proteome</keyword>
<evidence type="ECO:0000256" key="1">
    <source>
        <dbReference type="ARBA" id="ARBA00022552"/>
    </source>
</evidence>
<evidence type="ECO:0000313" key="7">
    <source>
        <dbReference type="Proteomes" id="UP000771797"/>
    </source>
</evidence>
<reference evidence="6 7" key="1">
    <citation type="submission" date="2012-09" db="EMBL/GenBank/DDBJ databases">
        <title>Genome Sequence of alkane-degrading Bacterium Alcanivorax sp. 6-D-6.</title>
        <authorList>
            <person name="Lai Q."/>
            <person name="Shao Z."/>
        </authorList>
    </citation>
    <scope>NUCLEOTIDE SEQUENCE [LARGE SCALE GENOMIC DNA]</scope>
    <source>
        <strain evidence="6 7">6-D-6</strain>
    </source>
</reference>
<accession>A0ABQ6Y3Z0</accession>
<dbReference type="SUPFAM" id="SSF53335">
    <property type="entry name" value="S-adenosyl-L-methionine-dependent methyltransferases"/>
    <property type="match status" value="1"/>
</dbReference>
<evidence type="ECO:0000256" key="2">
    <source>
        <dbReference type="ARBA" id="ARBA00022603"/>
    </source>
</evidence>
<feature type="domain" description="S-adenosylmethionine-dependent methyltransferase" evidence="5">
    <location>
        <begin position="52"/>
        <end position="330"/>
    </location>
</feature>
<evidence type="ECO:0000313" key="6">
    <source>
        <dbReference type="EMBL" id="KAF0803934.1"/>
    </source>
</evidence>
<comment type="caution">
    <text evidence="6">The sequence shown here is derived from an EMBL/GenBank/DDBJ whole genome shotgun (WGS) entry which is preliminary data.</text>
</comment>
<organism evidence="6 7">
    <name type="scientific">Alcanivorax xiamenensis</name>
    <dbReference type="NCBI Taxonomy" id="1177156"/>
    <lineage>
        <taxon>Bacteria</taxon>
        <taxon>Pseudomonadati</taxon>
        <taxon>Pseudomonadota</taxon>
        <taxon>Gammaproteobacteria</taxon>
        <taxon>Oceanospirillales</taxon>
        <taxon>Alcanivoracaceae</taxon>
        <taxon>Alcanivorax</taxon>
    </lineage>
</organism>